<feature type="transmembrane region" description="Helical" evidence="9">
    <location>
        <begin position="434"/>
        <end position="454"/>
    </location>
</feature>
<feature type="transmembrane region" description="Helical" evidence="9">
    <location>
        <begin position="15"/>
        <end position="34"/>
    </location>
</feature>
<dbReference type="Pfam" id="PF13520">
    <property type="entry name" value="AA_permease_2"/>
    <property type="match status" value="1"/>
</dbReference>
<evidence type="ECO:0000256" key="2">
    <source>
        <dbReference type="ARBA" id="ARBA00008220"/>
    </source>
</evidence>
<feature type="transmembrane region" description="Helical" evidence="9">
    <location>
        <begin position="347"/>
        <end position="365"/>
    </location>
</feature>
<evidence type="ECO:0000256" key="4">
    <source>
        <dbReference type="ARBA" id="ARBA00022475"/>
    </source>
</evidence>
<dbReference type="PANTHER" id="PTHR42770:SF4">
    <property type="entry name" value="ARGININE_ORNITHINE ANTIPORTER-RELATED"/>
    <property type="match status" value="1"/>
</dbReference>
<feature type="transmembrane region" description="Helical" evidence="9">
    <location>
        <begin position="133"/>
        <end position="150"/>
    </location>
</feature>
<evidence type="ECO:0000256" key="9">
    <source>
        <dbReference type="SAM" id="Phobius"/>
    </source>
</evidence>
<sequence length="484" mass="50516">MAQTPSRDSSPTTKVGLVGLVGIVVSAMVGGGIYTLPASVATHASAGALLVAWLVTGVGMWFVVDTFRELAVIRPDLTNGIFSYAETGFGKLVGFLVAFGYWMTSCCAMASYGILVMATLSAVFPALGAGNTLPALVGASCLVWGVFAIARRGVEQAAIINVVGTVAKFVPVAVFIVVVLACFSPAVMQGDFYGSAVDGSRAAGTFDNLLPQVSSVMMVTLWVFIGIEGAVVVSGEARSQKLVARATVVGFAIALAFYVLVSVLPFGLMSQSELADLSSPSTAAILQSLVGPWGRVLISVGIVVSILSSWLVWMCLQGQMPTSATEAGIFPTFFKSRNRFGAPETSLLWSAIGTQLFLVLAFALGSSAWGILVSITSTMAIPAYFFCSLFLLKSAVTGHWAGPRASRERARLVGIVGSLFGLWLVYSSGLQNLLTASVVFALGLPLFFVGRAQAGHRGPLPRREQVIVVVVACCALAAVVMLAV</sequence>
<feature type="transmembrane region" description="Helical" evidence="9">
    <location>
        <begin position="296"/>
        <end position="316"/>
    </location>
</feature>
<feature type="transmembrane region" description="Helical" evidence="9">
    <location>
        <begin position="466"/>
        <end position="483"/>
    </location>
</feature>
<keyword evidence="4" id="KW-1003">Cell membrane</keyword>
<evidence type="ECO:0000313" key="11">
    <source>
        <dbReference type="Proteomes" id="UP001431693"/>
    </source>
</evidence>
<evidence type="ECO:0000256" key="3">
    <source>
        <dbReference type="ARBA" id="ARBA00022448"/>
    </source>
</evidence>
<keyword evidence="8 9" id="KW-0472">Membrane</keyword>
<dbReference type="InterPro" id="IPR004754">
    <property type="entry name" value="Amino_acid_antiprt"/>
</dbReference>
<dbReference type="PIRSF" id="PIRSF006060">
    <property type="entry name" value="AA_transporter"/>
    <property type="match status" value="1"/>
</dbReference>
<comment type="caution">
    <text evidence="10">The sequence shown here is derived from an EMBL/GenBank/DDBJ whole genome shotgun (WGS) entry which is preliminary data.</text>
</comment>
<comment type="subcellular location">
    <subcellularLocation>
        <location evidence="1">Cell membrane</location>
        <topology evidence="1">Multi-pass membrane protein</topology>
    </subcellularLocation>
</comment>
<keyword evidence="3" id="KW-0813">Transport</keyword>
<keyword evidence="7 9" id="KW-1133">Transmembrane helix</keyword>
<organism evidence="10 11">
    <name type="scientific">Kribbibacterium absianum</name>
    <dbReference type="NCBI Taxonomy" id="3044210"/>
    <lineage>
        <taxon>Bacteria</taxon>
        <taxon>Bacillati</taxon>
        <taxon>Actinomycetota</taxon>
        <taxon>Coriobacteriia</taxon>
        <taxon>Coriobacteriales</taxon>
        <taxon>Kribbibacteriaceae</taxon>
        <taxon>Kribbibacterium</taxon>
    </lineage>
</organism>
<keyword evidence="5 9" id="KW-0812">Transmembrane</keyword>
<dbReference type="InterPro" id="IPR002293">
    <property type="entry name" value="AA/rel_permease1"/>
</dbReference>
<feature type="transmembrane region" description="Helical" evidence="9">
    <location>
        <begin position="46"/>
        <end position="64"/>
    </location>
</feature>
<keyword evidence="6" id="KW-0029">Amino-acid transport</keyword>
<evidence type="ECO:0000256" key="8">
    <source>
        <dbReference type="ARBA" id="ARBA00023136"/>
    </source>
</evidence>
<reference evidence="10" key="1">
    <citation type="submission" date="2023-05" db="EMBL/GenBank/DDBJ databases">
        <title>[olsenella] sp. nov., isolated from a pig farm feces dump.</title>
        <authorList>
            <person name="Chang Y.-H."/>
        </authorList>
    </citation>
    <scope>NUCLEOTIDE SEQUENCE</scope>
    <source>
        <strain evidence="10">YH-ols2217</strain>
    </source>
</reference>
<dbReference type="Proteomes" id="UP001431693">
    <property type="component" value="Unassembled WGS sequence"/>
</dbReference>
<dbReference type="InterPro" id="IPR050367">
    <property type="entry name" value="APC_superfamily"/>
</dbReference>
<gene>
    <name evidence="10" type="ORF">QJ043_00010</name>
</gene>
<evidence type="ECO:0000256" key="1">
    <source>
        <dbReference type="ARBA" id="ARBA00004651"/>
    </source>
</evidence>
<dbReference type="PANTHER" id="PTHR42770">
    <property type="entry name" value="AMINO ACID TRANSPORTER-RELATED"/>
    <property type="match status" value="1"/>
</dbReference>
<comment type="similarity">
    <text evidence="2">Belongs to the amino acid-polyamine-organocation (APC) superfamily. Basic amino acid/polyamine antiporter (APA) (TC 2.A.3.2) family.</text>
</comment>
<keyword evidence="11" id="KW-1185">Reference proteome</keyword>
<feature type="transmembrane region" description="Helical" evidence="9">
    <location>
        <begin position="246"/>
        <end position="268"/>
    </location>
</feature>
<dbReference type="EMBL" id="JASJEX010000001">
    <property type="protein sequence ID" value="MDJ1128474.1"/>
    <property type="molecule type" value="Genomic_DNA"/>
</dbReference>
<dbReference type="Gene3D" id="1.20.1740.10">
    <property type="entry name" value="Amino acid/polyamine transporter I"/>
    <property type="match status" value="1"/>
</dbReference>
<feature type="transmembrane region" description="Helical" evidence="9">
    <location>
        <begin position="162"/>
        <end position="187"/>
    </location>
</feature>
<evidence type="ECO:0000256" key="7">
    <source>
        <dbReference type="ARBA" id="ARBA00022989"/>
    </source>
</evidence>
<name>A0ABT6ZHG8_9ACTN</name>
<protein>
    <submittedName>
        <fullName evidence="10">Basic amino acid/polyamine antiporter</fullName>
    </submittedName>
</protein>
<dbReference type="RefSeq" id="WP_283712119.1">
    <property type="nucleotide sequence ID" value="NZ_JASJEW010000001.1"/>
</dbReference>
<accession>A0ABT6ZHG8</accession>
<evidence type="ECO:0000256" key="6">
    <source>
        <dbReference type="ARBA" id="ARBA00022970"/>
    </source>
</evidence>
<dbReference type="NCBIfam" id="TIGR00905">
    <property type="entry name" value="2A0302"/>
    <property type="match status" value="1"/>
</dbReference>
<evidence type="ECO:0000256" key="5">
    <source>
        <dbReference type="ARBA" id="ARBA00022692"/>
    </source>
</evidence>
<feature type="transmembrane region" description="Helical" evidence="9">
    <location>
        <begin position="371"/>
        <end position="392"/>
    </location>
</feature>
<proteinExistence type="inferred from homology"/>
<feature type="transmembrane region" description="Helical" evidence="9">
    <location>
        <begin position="412"/>
        <end position="428"/>
    </location>
</feature>
<feature type="transmembrane region" description="Helical" evidence="9">
    <location>
        <begin position="215"/>
        <end position="234"/>
    </location>
</feature>
<evidence type="ECO:0000313" key="10">
    <source>
        <dbReference type="EMBL" id="MDJ1128474.1"/>
    </source>
</evidence>